<dbReference type="InterPro" id="IPR007076">
    <property type="entry name" value="TfoX_N"/>
</dbReference>
<organism evidence="2 3">
    <name type="scientific">Tenacibaculum holothuriorum</name>
    <dbReference type="NCBI Taxonomy" id="1635173"/>
    <lineage>
        <taxon>Bacteria</taxon>
        <taxon>Pseudomonadati</taxon>
        <taxon>Bacteroidota</taxon>
        <taxon>Flavobacteriia</taxon>
        <taxon>Flavobacteriales</taxon>
        <taxon>Flavobacteriaceae</taxon>
        <taxon>Tenacibaculum</taxon>
    </lineage>
</organism>
<accession>A0A1Y2PFQ8</accession>
<feature type="domain" description="TfoX N-terminal" evidence="1">
    <location>
        <begin position="24"/>
        <end position="102"/>
    </location>
</feature>
<dbReference type="InParanoid" id="A0A1Y2PFQ8"/>
<dbReference type="Pfam" id="PF04993">
    <property type="entry name" value="TfoX_N"/>
    <property type="match status" value="1"/>
</dbReference>
<dbReference type="SUPFAM" id="SSF159894">
    <property type="entry name" value="YgaC/TfoX-N like"/>
    <property type="match status" value="1"/>
</dbReference>
<dbReference type="OrthoDB" id="214902at2"/>
<comment type="caution">
    <text evidence="2">The sequence shown here is derived from an EMBL/GenBank/DDBJ whole genome shotgun (WGS) entry which is preliminary data.</text>
</comment>
<dbReference type="Proteomes" id="UP000194221">
    <property type="component" value="Unassembled WGS sequence"/>
</dbReference>
<evidence type="ECO:0000313" key="3">
    <source>
        <dbReference type="Proteomes" id="UP000194221"/>
    </source>
</evidence>
<dbReference type="AlphaFoldDB" id="A0A1Y2PFQ8"/>
<gene>
    <name evidence="2" type="ORF">WH52_07080</name>
</gene>
<dbReference type="STRING" id="1635173.WH52_07080"/>
<keyword evidence="3" id="KW-1185">Reference proteome</keyword>
<evidence type="ECO:0000259" key="1">
    <source>
        <dbReference type="Pfam" id="PF04993"/>
    </source>
</evidence>
<protein>
    <recommendedName>
        <fullName evidence="1">TfoX N-terminal domain-containing protein</fullName>
    </recommendedName>
</protein>
<name>A0A1Y2PFQ8_9FLAO</name>
<dbReference type="EMBL" id="LAPZ01000003">
    <property type="protein sequence ID" value="OSY88508.1"/>
    <property type="molecule type" value="Genomic_DNA"/>
</dbReference>
<evidence type="ECO:0000313" key="2">
    <source>
        <dbReference type="EMBL" id="OSY88508.1"/>
    </source>
</evidence>
<sequence>MPYNEFLADRVSQFLKEKNVNFFEKKMFGGLCFMVDDKMCVGVNRDEIMARINPDIYQVSLTRKGCKEMNFTGRPMKGFVFLTEEATDLDEDLHHWLNLALEYNPLAKSSKKKTSKN</sequence>
<reference evidence="2 3" key="1">
    <citation type="submission" date="2015-03" db="EMBL/GenBank/DDBJ databases">
        <title>Genome sequence of Tenacibaculum sp. S2-2, isolated from intestinal microbiota of sea cucumber, Apostichopus japonicas.</title>
        <authorList>
            <person name="Shao Z."/>
            <person name="Wang L."/>
            <person name="Li X."/>
        </authorList>
    </citation>
    <scope>NUCLEOTIDE SEQUENCE [LARGE SCALE GENOMIC DNA]</scope>
    <source>
        <strain evidence="2 3">S2-2</strain>
    </source>
</reference>
<dbReference type="RefSeq" id="WP_086030234.1">
    <property type="nucleotide sequence ID" value="NZ_LAPZ01000003.1"/>
</dbReference>
<dbReference type="Gene3D" id="3.30.1460.30">
    <property type="entry name" value="YgaC/TfoX-N like chaperone"/>
    <property type="match status" value="1"/>
</dbReference>
<proteinExistence type="predicted"/>